<dbReference type="Pfam" id="PF12096">
    <property type="entry name" value="DUF3572"/>
    <property type="match status" value="1"/>
</dbReference>
<dbReference type="STRING" id="1235591.CAK95_21990"/>
<name>A0A1W6ZW24_9HYPH</name>
<reference evidence="1 2" key="1">
    <citation type="submission" date="2017-05" db="EMBL/GenBank/DDBJ databases">
        <title>Full genome sequence of Pseudorhodoplanes sinuspersici.</title>
        <authorList>
            <person name="Dastgheib S.M.M."/>
            <person name="Shavandi M."/>
            <person name="Tirandaz H."/>
        </authorList>
    </citation>
    <scope>NUCLEOTIDE SEQUENCE [LARGE SCALE GENOMIC DNA]</scope>
    <source>
        <strain evidence="1 2">RIPI110</strain>
    </source>
</reference>
<keyword evidence="2" id="KW-1185">Reference proteome</keyword>
<evidence type="ECO:0000313" key="2">
    <source>
        <dbReference type="Proteomes" id="UP000194137"/>
    </source>
</evidence>
<gene>
    <name evidence="1" type="ORF">CAK95_21990</name>
</gene>
<dbReference type="OrthoDB" id="7356934at2"/>
<sequence>MANKVKLTHRAAETVAVQALSFIASDPERLGLFLASTGIGPGDIRAAAREPLFLAGVLDHLANNESVMLAFAAETAHEPASILAAREALAGRDWERDTP</sequence>
<accession>A0A1W6ZW24</accession>
<protein>
    <recommendedName>
        <fullName evidence="3">DUF3572 domain-containing protein</fullName>
    </recommendedName>
</protein>
<evidence type="ECO:0008006" key="3">
    <source>
        <dbReference type="Google" id="ProtNLM"/>
    </source>
</evidence>
<dbReference type="KEGG" id="psin:CAK95_21990"/>
<organism evidence="1 2">
    <name type="scientific">Pseudorhodoplanes sinuspersici</name>
    <dbReference type="NCBI Taxonomy" id="1235591"/>
    <lineage>
        <taxon>Bacteria</taxon>
        <taxon>Pseudomonadati</taxon>
        <taxon>Pseudomonadota</taxon>
        <taxon>Alphaproteobacteria</taxon>
        <taxon>Hyphomicrobiales</taxon>
        <taxon>Pseudorhodoplanes</taxon>
    </lineage>
</organism>
<dbReference type="InterPro" id="IPR021955">
    <property type="entry name" value="DUF3572"/>
</dbReference>
<dbReference type="Proteomes" id="UP000194137">
    <property type="component" value="Chromosome"/>
</dbReference>
<proteinExistence type="predicted"/>
<dbReference type="EMBL" id="CP021112">
    <property type="protein sequence ID" value="ARQ01478.1"/>
    <property type="molecule type" value="Genomic_DNA"/>
</dbReference>
<dbReference type="AlphaFoldDB" id="A0A1W6ZW24"/>
<evidence type="ECO:0000313" key="1">
    <source>
        <dbReference type="EMBL" id="ARQ01478.1"/>
    </source>
</evidence>